<dbReference type="AlphaFoldDB" id="A0AAV5URU7"/>
<feature type="non-terminal residue" evidence="1">
    <location>
        <position position="85"/>
    </location>
</feature>
<accession>A0AAV5URU7</accession>
<keyword evidence="2" id="KW-1185">Reference proteome</keyword>
<reference evidence="1" key="1">
    <citation type="submission" date="2023-10" db="EMBL/GenBank/DDBJ databases">
        <title>Genome assembly of Pristionchus species.</title>
        <authorList>
            <person name="Yoshida K."/>
            <person name="Sommer R.J."/>
        </authorList>
    </citation>
    <scope>NUCLEOTIDE SEQUENCE</scope>
    <source>
        <strain evidence="1">RS5133</strain>
    </source>
</reference>
<proteinExistence type="predicted"/>
<protein>
    <submittedName>
        <fullName evidence="1">Uncharacterized protein</fullName>
    </submittedName>
</protein>
<evidence type="ECO:0000313" key="1">
    <source>
        <dbReference type="EMBL" id="GMT09844.1"/>
    </source>
</evidence>
<gene>
    <name evidence="1" type="ORF">PFISCL1PPCAC_1141</name>
</gene>
<name>A0AAV5URU7_9BILA</name>
<comment type="caution">
    <text evidence="1">The sequence shown here is derived from an EMBL/GenBank/DDBJ whole genome shotgun (WGS) entry which is preliminary data.</text>
</comment>
<evidence type="ECO:0000313" key="2">
    <source>
        <dbReference type="Proteomes" id="UP001432322"/>
    </source>
</evidence>
<sequence length="85" mass="9507">YETREFVNRKRPRLAAHSEAAPIVSERVATPPAPDVILPIKKEVKEEPAEQAIPAEMSAPVADKELVMRMKTLVAEGSFLLEQRK</sequence>
<dbReference type="EMBL" id="BTSY01000001">
    <property type="protein sequence ID" value="GMT09844.1"/>
    <property type="molecule type" value="Genomic_DNA"/>
</dbReference>
<dbReference type="Proteomes" id="UP001432322">
    <property type="component" value="Unassembled WGS sequence"/>
</dbReference>
<feature type="non-terminal residue" evidence="1">
    <location>
        <position position="1"/>
    </location>
</feature>
<organism evidence="1 2">
    <name type="scientific">Pristionchus fissidentatus</name>
    <dbReference type="NCBI Taxonomy" id="1538716"/>
    <lineage>
        <taxon>Eukaryota</taxon>
        <taxon>Metazoa</taxon>
        <taxon>Ecdysozoa</taxon>
        <taxon>Nematoda</taxon>
        <taxon>Chromadorea</taxon>
        <taxon>Rhabditida</taxon>
        <taxon>Rhabditina</taxon>
        <taxon>Diplogasteromorpha</taxon>
        <taxon>Diplogasteroidea</taxon>
        <taxon>Neodiplogasteridae</taxon>
        <taxon>Pristionchus</taxon>
    </lineage>
</organism>